<feature type="domain" description="DUF5615" evidence="1">
    <location>
        <begin position="1"/>
        <end position="106"/>
    </location>
</feature>
<reference evidence="3" key="1">
    <citation type="submission" date="2016-11" db="EMBL/GenBank/DDBJ databases">
        <authorList>
            <person name="Varghese N."/>
            <person name="Submissions S."/>
        </authorList>
    </citation>
    <scope>NUCLEOTIDE SEQUENCE [LARGE SCALE GENOMIC DNA]</scope>
    <source>
        <strain evidence="3">DSM 16057</strain>
    </source>
</reference>
<dbReference type="AlphaFoldDB" id="A0A1M6FRV6"/>
<dbReference type="RefSeq" id="WP_072868549.1">
    <property type="nucleotide sequence ID" value="NZ_FQZM01000017.1"/>
</dbReference>
<name>A0A1M6FRV6_9FIRM</name>
<dbReference type="InterPro" id="IPR041049">
    <property type="entry name" value="DUF5615"/>
</dbReference>
<sequence>MKIYVDENIPSRTVQVLRELGHEVFDHRGTPKEGIADRDLWKIVLRLKCLLITTDKGFVNKRSERHYGIIIVRLRQPNRKKIHERVLRAINQFREDEWPGRIVVMRDNVQSVWLKETGR</sequence>
<protein>
    <submittedName>
        <fullName evidence="2">Predicted nuclease, contains PIN domain, potential toxin-antitoxin system component</fullName>
    </submittedName>
</protein>
<evidence type="ECO:0000313" key="2">
    <source>
        <dbReference type="EMBL" id="SHJ00417.1"/>
    </source>
</evidence>
<dbReference type="EMBL" id="FQZM01000017">
    <property type="protein sequence ID" value="SHJ00417.1"/>
    <property type="molecule type" value="Genomic_DNA"/>
</dbReference>
<evidence type="ECO:0000313" key="3">
    <source>
        <dbReference type="Proteomes" id="UP000184529"/>
    </source>
</evidence>
<dbReference type="OrthoDB" id="3216372at2"/>
<accession>A0A1M6FRV6</accession>
<evidence type="ECO:0000259" key="1">
    <source>
        <dbReference type="Pfam" id="PF18480"/>
    </source>
</evidence>
<proteinExistence type="predicted"/>
<dbReference type="STRING" id="1121432.SAMN02745219_01527"/>
<gene>
    <name evidence="2" type="ORF">SAMN02745219_01527</name>
</gene>
<organism evidence="2 3">
    <name type="scientific">Desulfofundulus thermosubterraneus DSM 16057</name>
    <dbReference type="NCBI Taxonomy" id="1121432"/>
    <lineage>
        <taxon>Bacteria</taxon>
        <taxon>Bacillati</taxon>
        <taxon>Bacillota</taxon>
        <taxon>Clostridia</taxon>
        <taxon>Eubacteriales</taxon>
        <taxon>Peptococcaceae</taxon>
        <taxon>Desulfofundulus</taxon>
    </lineage>
</organism>
<dbReference type="Pfam" id="PF18480">
    <property type="entry name" value="DUF5615"/>
    <property type="match status" value="1"/>
</dbReference>
<dbReference type="Proteomes" id="UP000184529">
    <property type="component" value="Unassembled WGS sequence"/>
</dbReference>
<keyword evidence="3" id="KW-1185">Reference proteome</keyword>